<evidence type="ECO:0000256" key="6">
    <source>
        <dbReference type="ARBA" id="ARBA00022776"/>
    </source>
</evidence>
<evidence type="ECO:0000256" key="3">
    <source>
        <dbReference type="ARBA" id="ARBA00007939"/>
    </source>
</evidence>
<comment type="subcellular location">
    <subcellularLocation>
        <location evidence="1">Nucleus</location>
    </subcellularLocation>
</comment>
<protein>
    <recommendedName>
        <fullName evidence="4">Anaphase-promoting complex subunit CDC26</fullName>
    </recommendedName>
    <alternativeName>
        <fullName evidence="11">Cell division cycle protein 26 homolog</fullName>
    </alternativeName>
</protein>
<keyword evidence="13" id="KW-1185">Reference proteome</keyword>
<dbReference type="PANTHER" id="PTHR28579">
    <property type="entry name" value="ANAPHASE-PROMOTING COMPLEX SUBUNIT CDC26"/>
    <property type="match status" value="1"/>
</dbReference>
<accession>A0A6P3XI51</accession>
<organism evidence="13 14">
    <name type="scientific">Dinoponera quadriceps</name>
    <name type="common">South American ant</name>
    <dbReference type="NCBI Taxonomy" id="609295"/>
    <lineage>
        <taxon>Eukaryota</taxon>
        <taxon>Metazoa</taxon>
        <taxon>Ecdysozoa</taxon>
        <taxon>Arthropoda</taxon>
        <taxon>Hexapoda</taxon>
        <taxon>Insecta</taxon>
        <taxon>Pterygota</taxon>
        <taxon>Neoptera</taxon>
        <taxon>Endopterygota</taxon>
        <taxon>Hymenoptera</taxon>
        <taxon>Apocrita</taxon>
        <taxon>Aculeata</taxon>
        <taxon>Formicoidea</taxon>
        <taxon>Formicidae</taxon>
        <taxon>Ponerinae</taxon>
        <taxon>Ponerini</taxon>
        <taxon>Dinoponera</taxon>
    </lineage>
</organism>
<evidence type="ECO:0000256" key="5">
    <source>
        <dbReference type="ARBA" id="ARBA00022618"/>
    </source>
</evidence>
<feature type="compositionally biased region" description="Polar residues" evidence="12">
    <location>
        <begin position="65"/>
        <end position="79"/>
    </location>
</feature>
<evidence type="ECO:0000256" key="4">
    <source>
        <dbReference type="ARBA" id="ARBA00018549"/>
    </source>
</evidence>
<gene>
    <name evidence="14" type="primary">LOC106746151</name>
</gene>
<evidence type="ECO:0000256" key="11">
    <source>
        <dbReference type="ARBA" id="ARBA00032907"/>
    </source>
</evidence>
<evidence type="ECO:0000256" key="9">
    <source>
        <dbReference type="ARBA" id="ARBA00023242"/>
    </source>
</evidence>
<comment type="similarity">
    <text evidence="3">Belongs to the CDC26 family.</text>
</comment>
<sequence>MIRRSPTRIDMRLDDLQEYEELQKTREAKKKAERQSSSSSSMNPPVWGGKVPQSEIQERIGYVLPQNSSAHSRIAVNESQDTRIT</sequence>
<evidence type="ECO:0000256" key="12">
    <source>
        <dbReference type="SAM" id="MobiDB-lite"/>
    </source>
</evidence>
<proteinExistence type="inferred from homology"/>
<dbReference type="GO" id="GO:0031145">
    <property type="term" value="P:anaphase-promoting complex-dependent catabolic process"/>
    <property type="evidence" value="ECO:0007669"/>
    <property type="project" value="InterPro"/>
</dbReference>
<dbReference type="RefSeq" id="XP_014477887.1">
    <property type="nucleotide sequence ID" value="XM_014622401.1"/>
</dbReference>
<reference evidence="14" key="1">
    <citation type="submission" date="2025-08" db="UniProtKB">
        <authorList>
            <consortium name="RefSeq"/>
        </authorList>
    </citation>
    <scope>IDENTIFICATION</scope>
</reference>
<dbReference type="KEGG" id="dqu:106746151"/>
<keyword evidence="5" id="KW-0132">Cell division</keyword>
<dbReference type="GO" id="GO:0070979">
    <property type="term" value="P:protein K11-linked ubiquitination"/>
    <property type="evidence" value="ECO:0007669"/>
    <property type="project" value="TreeGrafter"/>
</dbReference>
<dbReference type="AlphaFoldDB" id="A0A6P3XI51"/>
<dbReference type="GeneID" id="106746151"/>
<dbReference type="GO" id="GO:0007346">
    <property type="term" value="P:regulation of mitotic cell cycle"/>
    <property type="evidence" value="ECO:0007669"/>
    <property type="project" value="TreeGrafter"/>
</dbReference>
<keyword evidence="10" id="KW-0131">Cell cycle</keyword>
<name>A0A6P3XI51_DINQU</name>
<comment type="pathway">
    <text evidence="2">Protein modification; protein ubiquitination.</text>
</comment>
<feature type="region of interest" description="Disordered" evidence="12">
    <location>
        <begin position="22"/>
        <end position="85"/>
    </location>
</feature>
<keyword evidence="6" id="KW-0498">Mitosis</keyword>
<dbReference type="OrthoDB" id="2422341at2759"/>
<dbReference type="Proteomes" id="UP000515204">
    <property type="component" value="Unplaced"/>
</dbReference>
<dbReference type="PANTHER" id="PTHR28579:SF1">
    <property type="entry name" value="ANAPHASE-PROMOTING COMPLEX SUBUNIT CDC26"/>
    <property type="match status" value="1"/>
</dbReference>
<evidence type="ECO:0000313" key="13">
    <source>
        <dbReference type="Proteomes" id="UP000515204"/>
    </source>
</evidence>
<evidence type="ECO:0000313" key="14">
    <source>
        <dbReference type="RefSeq" id="XP_014477887.1"/>
    </source>
</evidence>
<dbReference type="GO" id="GO:0051301">
    <property type="term" value="P:cell division"/>
    <property type="evidence" value="ECO:0007669"/>
    <property type="project" value="UniProtKB-KW"/>
</dbReference>
<evidence type="ECO:0000256" key="10">
    <source>
        <dbReference type="ARBA" id="ARBA00023306"/>
    </source>
</evidence>
<evidence type="ECO:0000256" key="1">
    <source>
        <dbReference type="ARBA" id="ARBA00004123"/>
    </source>
</evidence>
<keyword evidence="9" id="KW-0539">Nucleus</keyword>
<keyword evidence="8" id="KW-0175">Coiled coil</keyword>
<dbReference type="InterPro" id="IPR018860">
    <property type="entry name" value="APC_suCDC26"/>
</dbReference>
<evidence type="ECO:0000256" key="2">
    <source>
        <dbReference type="ARBA" id="ARBA00004906"/>
    </source>
</evidence>
<evidence type="ECO:0000256" key="8">
    <source>
        <dbReference type="ARBA" id="ARBA00023054"/>
    </source>
</evidence>
<dbReference type="Pfam" id="PF10471">
    <property type="entry name" value="ANAPC_CDC26"/>
    <property type="match status" value="1"/>
</dbReference>
<dbReference type="GO" id="GO:0005680">
    <property type="term" value="C:anaphase-promoting complex"/>
    <property type="evidence" value="ECO:0007669"/>
    <property type="project" value="InterPro"/>
</dbReference>
<keyword evidence="7" id="KW-0833">Ubl conjugation pathway</keyword>
<evidence type="ECO:0000256" key="7">
    <source>
        <dbReference type="ARBA" id="ARBA00022786"/>
    </source>
</evidence>